<dbReference type="GeneID" id="10501871"/>
<feature type="binding site" evidence="5">
    <location>
        <position position="254"/>
    </location>
    <ligand>
        <name>Zn(2+)</name>
        <dbReference type="ChEBI" id="CHEBI:29105"/>
        <label>1</label>
    </ligand>
</feature>
<comment type="similarity">
    <text evidence="6">Belongs to the cyclic nucleotide phosphodiesterase family.</text>
</comment>
<feature type="compositionally biased region" description="Polar residues" evidence="7">
    <location>
        <begin position="35"/>
        <end position="51"/>
    </location>
</feature>
<dbReference type="PANTHER" id="PTHR11347">
    <property type="entry name" value="CYCLIC NUCLEOTIDE PHOSPHODIESTERASE"/>
    <property type="match status" value="1"/>
</dbReference>
<dbReference type="OrthoDB" id="17741at2759"/>
<dbReference type="PROSITE" id="PS51845">
    <property type="entry name" value="PDEASE_I_2"/>
    <property type="match status" value="1"/>
</dbReference>
<dbReference type="PROSITE" id="PS00126">
    <property type="entry name" value="PDEASE_I_1"/>
    <property type="match status" value="1"/>
</dbReference>
<dbReference type="AlphaFoldDB" id="F0ZLZ6"/>
<reference evidence="10" key="1">
    <citation type="journal article" date="2011" name="Genome Biol.">
        <title>Comparative genomics of the social amoebae Dictyostelium discoideum and Dictyostelium purpureum.</title>
        <authorList>
            <consortium name="US DOE Joint Genome Institute (JGI-PGF)"/>
            <person name="Sucgang R."/>
            <person name="Kuo A."/>
            <person name="Tian X."/>
            <person name="Salerno W."/>
            <person name="Parikh A."/>
            <person name="Feasley C.L."/>
            <person name="Dalin E."/>
            <person name="Tu H."/>
            <person name="Huang E."/>
            <person name="Barry K."/>
            <person name="Lindquist E."/>
            <person name="Shapiro H."/>
            <person name="Bruce D."/>
            <person name="Schmutz J."/>
            <person name="Salamov A."/>
            <person name="Fey P."/>
            <person name="Gaudet P."/>
            <person name="Anjard C."/>
            <person name="Babu M.M."/>
            <person name="Basu S."/>
            <person name="Bushmanova Y."/>
            <person name="van der Wel H."/>
            <person name="Katoh-Kurasawa M."/>
            <person name="Dinh C."/>
            <person name="Coutinho P.M."/>
            <person name="Saito T."/>
            <person name="Elias M."/>
            <person name="Schaap P."/>
            <person name="Kay R.R."/>
            <person name="Henrissat B."/>
            <person name="Eichinger L."/>
            <person name="Rivero F."/>
            <person name="Putnam N.H."/>
            <person name="West C.M."/>
            <person name="Loomis W.F."/>
            <person name="Chisholm R.L."/>
            <person name="Shaulsky G."/>
            <person name="Strassmann J.E."/>
            <person name="Queller D.C."/>
            <person name="Kuspa A."/>
            <person name="Grigoriev I.V."/>
        </authorList>
    </citation>
    <scope>NUCLEOTIDE SEQUENCE [LARGE SCALE GENOMIC DNA]</scope>
    <source>
        <strain evidence="10">QSDP1</strain>
    </source>
</reference>
<feature type="binding site" evidence="4">
    <location>
        <begin position="214"/>
        <end position="218"/>
    </location>
    <ligand>
        <name>AMP</name>
        <dbReference type="ChEBI" id="CHEBI:456215"/>
    </ligand>
</feature>
<dbReference type="GO" id="GO:0047555">
    <property type="term" value="F:3',5'-cyclic-GMP phosphodiesterase activity"/>
    <property type="evidence" value="ECO:0000318"/>
    <property type="project" value="GO_Central"/>
</dbReference>
<dbReference type="SUPFAM" id="SSF109604">
    <property type="entry name" value="HD-domain/PDEase-like"/>
    <property type="match status" value="1"/>
</dbReference>
<evidence type="ECO:0000256" key="1">
    <source>
        <dbReference type="ARBA" id="ARBA00022723"/>
    </source>
</evidence>
<feature type="binding site" evidence="4">
    <location>
        <position position="416"/>
    </location>
    <ligand>
        <name>AMP</name>
        <dbReference type="ChEBI" id="CHEBI:456215"/>
    </ligand>
</feature>
<dbReference type="InterPro" id="IPR036971">
    <property type="entry name" value="PDEase_catalytic_dom_sf"/>
</dbReference>
<dbReference type="GO" id="GO:0141162">
    <property type="term" value="P:negative regulation of cAMP/PKA signal transduction"/>
    <property type="evidence" value="ECO:0000318"/>
    <property type="project" value="GO_Central"/>
</dbReference>
<feature type="binding site" evidence="4">
    <location>
        <position position="365"/>
    </location>
    <ligand>
        <name>AMP</name>
        <dbReference type="ChEBI" id="CHEBI:456215"/>
    </ligand>
</feature>
<dbReference type="VEuPathDB" id="AmoebaDB:DICPUDRAFT_168745"/>
<dbReference type="InterPro" id="IPR023174">
    <property type="entry name" value="PDEase_CS"/>
</dbReference>
<feature type="binding site" evidence="5">
    <location>
        <position position="255"/>
    </location>
    <ligand>
        <name>Zn(2+)</name>
        <dbReference type="ChEBI" id="CHEBI:29105"/>
        <label>1</label>
    </ligand>
</feature>
<dbReference type="RefSeq" id="XP_003288453.1">
    <property type="nucleotide sequence ID" value="XM_003288405.1"/>
</dbReference>
<dbReference type="GO" id="GO:0030553">
    <property type="term" value="F:cGMP binding"/>
    <property type="evidence" value="ECO:0007669"/>
    <property type="project" value="EnsemblProtists"/>
</dbReference>
<feature type="active site" description="Proton donor" evidence="3">
    <location>
        <position position="214"/>
    </location>
</feature>
<evidence type="ECO:0000256" key="5">
    <source>
        <dbReference type="PIRSR" id="PIRSR623088-3"/>
    </source>
</evidence>
<feature type="region of interest" description="Disordered" evidence="7">
    <location>
        <begin position="18"/>
        <end position="153"/>
    </location>
</feature>
<evidence type="ECO:0000259" key="8">
    <source>
        <dbReference type="PROSITE" id="PS51845"/>
    </source>
</evidence>
<dbReference type="GO" id="GO:0004115">
    <property type="term" value="F:3',5'-cyclic-AMP phosphodiesterase activity"/>
    <property type="evidence" value="ECO:0000318"/>
    <property type="project" value="GO_Central"/>
</dbReference>
<feature type="domain" description="PDEase" evidence="8">
    <location>
        <begin position="139"/>
        <end position="457"/>
    </location>
</feature>
<feature type="binding site" evidence="5">
    <location>
        <position position="255"/>
    </location>
    <ligand>
        <name>Zn(2+)</name>
        <dbReference type="ChEBI" id="CHEBI:29105"/>
        <label>2</label>
    </ligand>
</feature>
<dbReference type="GO" id="GO:0000287">
    <property type="term" value="F:magnesium ion binding"/>
    <property type="evidence" value="ECO:0007669"/>
    <property type="project" value="EnsemblProtists"/>
</dbReference>
<gene>
    <name evidence="9" type="primary">Pde3</name>
    <name evidence="9" type="synonym">PdeC</name>
    <name evidence="9" type="ORF">DICPUDRAFT_168745</name>
</gene>
<dbReference type="EC" id="3.1.4.-" evidence="6"/>
<feature type="binding site" evidence="5">
    <location>
        <position position="218"/>
    </location>
    <ligand>
        <name>Zn(2+)</name>
        <dbReference type="ChEBI" id="CHEBI:29105"/>
        <label>1</label>
    </ligand>
</feature>
<dbReference type="InterPro" id="IPR003607">
    <property type="entry name" value="HD/PDEase_dom"/>
</dbReference>
<dbReference type="Gene3D" id="1.10.1300.10">
    <property type="entry name" value="3'5'-cyclic nucleotide phosphodiesterase, catalytic domain"/>
    <property type="match status" value="1"/>
</dbReference>
<feature type="compositionally biased region" description="Low complexity" evidence="7">
    <location>
        <begin position="20"/>
        <end position="34"/>
    </location>
</feature>
<proteinExistence type="inferred from homology"/>
<name>F0ZLZ6_DICPU</name>
<dbReference type="PRINTS" id="PR00387">
    <property type="entry name" value="PDIESTERASE1"/>
</dbReference>
<dbReference type="eggNOG" id="KOG3689">
    <property type="taxonomic scope" value="Eukaryota"/>
</dbReference>
<dbReference type="Pfam" id="PF00233">
    <property type="entry name" value="PDEase_I"/>
    <property type="match status" value="1"/>
</dbReference>
<feature type="compositionally biased region" description="Low complexity" evidence="7">
    <location>
        <begin position="52"/>
        <end position="91"/>
    </location>
</feature>
<dbReference type="GO" id="GO:0019934">
    <property type="term" value="P:cGMP-mediated signaling"/>
    <property type="evidence" value="ECO:0000318"/>
    <property type="project" value="GO_Central"/>
</dbReference>
<evidence type="ECO:0000256" key="2">
    <source>
        <dbReference type="ARBA" id="ARBA00022801"/>
    </source>
</evidence>
<dbReference type="InParanoid" id="F0ZLZ6"/>
<feature type="compositionally biased region" description="Low complexity" evidence="7">
    <location>
        <begin position="100"/>
        <end position="137"/>
    </location>
</feature>
<dbReference type="Proteomes" id="UP000001064">
    <property type="component" value="Unassembled WGS sequence"/>
</dbReference>
<evidence type="ECO:0000256" key="4">
    <source>
        <dbReference type="PIRSR" id="PIRSR623088-2"/>
    </source>
</evidence>
<sequence length="457" mass="51688">MELIRSCFEGVIRYSNNFRSTTDQTSPSQQSTSSKYNETITADGSSNQDSATTTTTTINIKNNDNANINHNVHSLNSNNSSISNEKNGNSSVNDKDYSENSRSINDSNNGNSNSENHSDNNSNNEDNDSNGDNSNNQQDEDDENNINKNNINGATEENDIFSINFSSWSKNKQLLIENGKAIFEASGLVKDLNLTDVTEFLEIVSCSYRENPFHSFNHAIAVTQTVFLIFIKANLLNILTPIEKLSIIIASICHDLDHPALSNKFQINIKSPIAVLYDNKSVLENHHLSICLKILSSDVGSKLMETLSEEEKEIFLNKVKILILATDMENHFSYKSQFDEAILNFNWENTEHRDLLLIMLLKSADISNELRSFDISNKWANALMQEFFNQSDLEKLNNIPVTPFMEREKVVLHLTQVSFIEKFLLPSYQSLQVLLPSLEDFVTRIKENKETWSNTGN</sequence>
<keyword evidence="10" id="KW-1185">Reference proteome</keyword>
<protein>
    <recommendedName>
        <fullName evidence="6">Phosphodiesterase</fullName>
        <ecNumber evidence="6">3.1.4.-</ecNumber>
    </recommendedName>
</protein>
<dbReference type="KEGG" id="dpp:DICPUDRAFT_168745"/>
<comment type="cofactor">
    <cofactor evidence="6">
        <name>a divalent metal cation</name>
        <dbReference type="ChEBI" id="CHEBI:60240"/>
    </cofactor>
    <text evidence="6">Binds 2 divalent metal cations per subunit. Site 1 may preferentially bind zinc ions, while site 2 has a preference for magnesium and/or manganese ions.</text>
</comment>
<accession>F0ZLZ6</accession>
<evidence type="ECO:0000313" key="10">
    <source>
        <dbReference type="Proteomes" id="UP000001064"/>
    </source>
</evidence>
<dbReference type="SMART" id="SM00471">
    <property type="entry name" value="HDc"/>
    <property type="match status" value="1"/>
</dbReference>
<evidence type="ECO:0000313" key="9">
    <source>
        <dbReference type="EMBL" id="EGC35025.1"/>
    </source>
</evidence>
<dbReference type="STRING" id="5786.F0ZLZ6"/>
<dbReference type="GO" id="GO:0030145">
    <property type="term" value="F:manganese ion binding"/>
    <property type="evidence" value="ECO:0007669"/>
    <property type="project" value="EnsemblProtists"/>
</dbReference>
<evidence type="ECO:0000256" key="7">
    <source>
        <dbReference type="SAM" id="MobiDB-lite"/>
    </source>
</evidence>
<feature type="binding site" evidence="5">
    <location>
        <position position="365"/>
    </location>
    <ligand>
        <name>Zn(2+)</name>
        <dbReference type="ChEBI" id="CHEBI:29105"/>
        <label>1</label>
    </ligand>
</feature>
<keyword evidence="1 5" id="KW-0479">Metal-binding</keyword>
<evidence type="ECO:0000256" key="3">
    <source>
        <dbReference type="PIRSR" id="PIRSR623088-1"/>
    </source>
</evidence>
<evidence type="ECO:0000256" key="6">
    <source>
        <dbReference type="RuleBase" id="RU363067"/>
    </source>
</evidence>
<dbReference type="InterPro" id="IPR023088">
    <property type="entry name" value="PDEase"/>
</dbReference>
<dbReference type="EMBL" id="GL871074">
    <property type="protein sequence ID" value="EGC35025.1"/>
    <property type="molecule type" value="Genomic_DNA"/>
</dbReference>
<keyword evidence="2 6" id="KW-0378">Hydrolase</keyword>
<dbReference type="InterPro" id="IPR002073">
    <property type="entry name" value="PDEase_catalytic_dom"/>
</dbReference>
<organism evidence="9 10">
    <name type="scientific">Dictyostelium purpureum</name>
    <name type="common">Slime mold</name>
    <dbReference type="NCBI Taxonomy" id="5786"/>
    <lineage>
        <taxon>Eukaryota</taxon>
        <taxon>Amoebozoa</taxon>
        <taxon>Evosea</taxon>
        <taxon>Eumycetozoa</taxon>
        <taxon>Dictyostelia</taxon>
        <taxon>Dictyosteliales</taxon>
        <taxon>Dictyosteliaceae</taxon>
        <taxon>Dictyostelium</taxon>
    </lineage>
</organism>
<feature type="binding site" evidence="4">
    <location>
        <position position="255"/>
    </location>
    <ligand>
        <name>AMP</name>
        <dbReference type="ChEBI" id="CHEBI:456215"/>
    </ligand>
</feature>